<dbReference type="PANTHER" id="PTHR43763">
    <property type="entry name" value="XAA-PRO AMINOPEPTIDASE 1"/>
    <property type="match status" value="1"/>
</dbReference>
<proteinExistence type="inferred from homology"/>
<dbReference type="FunFam" id="3.40.350.10:FF:000003">
    <property type="entry name" value="Xaa-pro aminopeptidase P"/>
    <property type="match status" value="1"/>
</dbReference>
<comment type="cofactor">
    <cofactor evidence="1">
        <name>Mn(2+)</name>
        <dbReference type="ChEBI" id="CHEBI:29035"/>
    </cofactor>
</comment>
<dbReference type="Gene3D" id="3.40.350.10">
    <property type="entry name" value="Creatinase/prolidase N-terminal domain"/>
    <property type="match status" value="1"/>
</dbReference>
<evidence type="ECO:0000259" key="7">
    <source>
        <dbReference type="Pfam" id="PF01321"/>
    </source>
</evidence>
<dbReference type="InterPro" id="IPR050422">
    <property type="entry name" value="X-Pro_aminopeptidase_P"/>
</dbReference>
<dbReference type="Pfam" id="PF01321">
    <property type="entry name" value="Creatinase_N"/>
    <property type="match status" value="1"/>
</dbReference>
<feature type="domain" description="Creatinase N-terminal" evidence="7">
    <location>
        <begin position="104"/>
        <end position="204"/>
    </location>
</feature>
<keyword evidence="5" id="KW-0464">Manganese</keyword>
<evidence type="ECO:0000256" key="1">
    <source>
        <dbReference type="ARBA" id="ARBA00001936"/>
    </source>
</evidence>
<dbReference type="EMBL" id="JBBNAF010000003">
    <property type="protein sequence ID" value="KAK9161144.1"/>
    <property type="molecule type" value="Genomic_DNA"/>
</dbReference>
<evidence type="ECO:0000259" key="6">
    <source>
        <dbReference type="Pfam" id="PF00557"/>
    </source>
</evidence>
<evidence type="ECO:0008006" key="10">
    <source>
        <dbReference type="Google" id="ProtNLM"/>
    </source>
</evidence>
<dbReference type="SUPFAM" id="SSF55920">
    <property type="entry name" value="Creatinase/aminopeptidase"/>
    <property type="match status" value="1"/>
</dbReference>
<dbReference type="InterPro" id="IPR000994">
    <property type="entry name" value="Pept_M24"/>
</dbReference>
<feature type="domain" description="Peptidase M24" evidence="6">
    <location>
        <begin position="375"/>
        <end position="583"/>
    </location>
</feature>
<dbReference type="CDD" id="cd01085">
    <property type="entry name" value="APP"/>
    <property type="match status" value="1"/>
</dbReference>
<dbReference type="Gene3D" id="3.90.230.10">
    <property type="entry name" value="Creatinase/methionine aminopeptidase superfamily"/>
    <property type="match status" value="1"/>
</dbReference>
<comment type="caution">
    <text evidence="8">The sequence shown here is derived from an EMBL/GenBank/DDBJ whole genome shotgun (WGS) entry which is preliminary data.</text>
</comment>
<organism evidence="8 9">
    <name type="scientific">Stephania yunnanensis</name>
    <dbReference type="NCBI Taxonomy" id="152371"/>
    <lineage>
        <taxon>Eukaryota</taxon>
        <taxon>Viridiplantae</taxon>
        <taxon>Streptophyta</taxon>
        <taxon>Embryophyta</taxon>
        <taxon>Tracheophyta</taxon>
        <taxon>Spermatophyta</taxon>
        <taxon>Magnoliopsida</taxon>
        <taxon>Ranunculales</taxon>
        <taxon>Menispermaceae</taxon>
        <taxon>Menispermoideae</taxon>
        <taxon>Cissampelideae</taxon>
        <taxon>Stephania</taxon>
    </lineage>
</organism>
<gene>
    <name evidence="8" type="ORF">Syun_007485</name>
</gene>
<keyword evidence="3" id="KW-0479">Metal-binding</keyword>
<dbReference type="GO" id="GO:0070006">
    <property type="term" value="F:metalloaminopeptidase activity"/>
    <property type="evidence" value="ECO:0007669"/>
    <property type="project" value="InterPro"/>
</dbReference>
<dbReference type="InterPro" id="IPR036005">
    <property type="entry name" value="Creatinase/aminopeptidase-like"/>
</dbReference>
<dbReference type="GO" id="GO:0046872">
    <property type="term" value="F:metal ion binding"/>
    <property type="evidence" value="ECO:0007669"/>
    <property type="project" value="UniProtKB-KW"/>
</dbReference>
<evidence type="ECO:0000256" key="3">
    <source>
        <dbReference type="ARBA" id="ARBA00022723"/>
    </source>
</evidence>
<sequence length="672" mass="75459">MSPLRHTTKTLSAISTAARTYPHHPPVRFASLSIPPPFTTNPKPYPSIQRPSVPYNRPRSIVRCCGSITDKPLFDFQRKRKDSASLPDDKLCALRDLFSKPGIGIDAYIVPSQDAHQSEFIAECFMRRAYISGFTGSAGTAVVTRDKAALWTDGRYFLQAEKQLNSSWTLMRAGNFGVPATSEWLNDVLVPGCRIGIDPSFTIYMNVRWDWEYERNYGGNNKNREQFLFSYDSAEELKEELSKKNHELVYLYDVNLVDEIWKESRPEPPRKQVRIHDIKYAGLDVASKLASLRSELSKAGSSAIVISMLDEVAWLLNLRGDDVPHSPVTYAYLTVEIDGAKLFVDNSKVTPDVAVHLKSSGVELRPYESILSEIRRDAVALAQFWSWLEEEISKNSVISEVEVAEKLLEFRAKQDGFIGTSFDTISGANGAIIHYKPEPESCSLVDAEKLFLLDSGAQYIDGTTDITRTVHFGEPTSRQKECFTRVLQGHIAIDQAVFPETTPGFVLDAFARSSLWKVGLDYRHGTGHGVGAALNVHEGPQSISFRFGNLTPLQRGMIVSNEPGYYEDHSFGIRIENLLFVNEVNTPNRYGGIGYLGFEKLTFVPIQTLKSFLHRDPCGETIEIPCWELNGEKYFPMGIPIEEFNGVKRGFNKDGDVDENPSLHRIGYGDKR</sequence>
<dbReference type="InterPro" id="IPR000587">
    <property type="entry name" value="Creatinase_N"/>
</dbReference>
<evidence type="ECO:0000313" key="8">
    <source>
        <dbReference type="EMBL" id="KAK9161144.1"/>
    </source>
</evidence>
<dbReference type="Pfam" id="PF00557">
    <property type="entry name" value="Peptidase_M24"/>
    <property type="match status" value="1"/>
</dbReference>
<dbReference type="InterPro" id="IPR029149">
    <property type="entry name" value="Creatin/AminoP/Spt16_N"/>
</dbReference>
<dbReference type="AlphaFoldDB" id="A0AAP0L272"/>
<reference evidence="8 9" key="1">
    <citation type="submission" date="2024-01" db="EMBL/GenBank/DDBJ databases">
        <title>Genome assemblies of Stephania.</title>
        <authorList>
            <person name="Yang L."/>
        </authorList>
    </citation>
    <scope>NUCLEOTIDE SEQUENCE [LARGE SCALE GENOMIC DNA]</scope>
    <source>
        <strain evidence="8">YNDBR</strain>
        <tissue evidence="8">Leaf</tissue>
    </source>
</reference>
<evidence type="ECO:0000313" key="9">
    <source>
        <dbReference type="Proteomes" id="UP001420932"/>
    </source>
</evidence>
<accession>A0AAP0L272</accession>
<dbReference type="PANTHER" id="PTHR43763:SF6">
    <property type="entry name" value="XAA-PRO AMINOPEPTIDASE 1"/>
    <property type="match status" value="1"/>
</dbReference>
<dbReference type="GO" id="GO:0005737">
    <property type="term" value="C:cytoplasm"/>
    <property type="evidence" value="ECO:0007669"/>
    <property type="project" value="UniProtKB-ARBA"/>
</dbReference>
<evidence type="ECO:0000256" key="4">
    <source>
        <dbReference type="ARBA" id="ARBA00022801"/>
    </source>
</evidence>
<comment type="similarity">
    <text evidence="2">Belongs to the peptidase M24B family.</text>
</comment>
<dbReference type="FunFam" id="3.90.230.10:FF:000007">
    <property type="entry name" value="Xaa-Pro aminopeptidase P"/>
    <property type="match status" value="1"/>
</dbReference>
<evidence type="ECO:0000256" key="2">
    <source>
        <dbReference type="ARBA" id="ARBA00008766"/>
    </source>
</evidence>
<name>A0AAP0L272_9MAGN</name>
<protein>
    <recommendedName>
        <fullName evidence="10">Xaa-Pro aminopeptidase P</fullName>
    </recommendedName>
</protein>
<dbReference type="Proteomes" id="UP001420932">
    <property type="component" value="Unassembled WGS sequence"/>
</dbReference>
<keyword evidence="4" id="KW-0378">Hydrolase</keyword>
<dbReference type="SUPFAM" id="SSF53092">
    <property type="entry name" value="Creatinase/prolidase N-terminal domain"/>
    <property type="match status" value="1"/>
</dbReference>
<dbReference type="InterPro" id="IPR033740">
    <property type="entry name" value="Pept_M24B"/>
</dbReference>
<keyword evidence="9" id="KW-1185">Reference proteome</keyword>
<evidence type="ECO:0000256" key="5">
    <source>
        <dbReference type="ARBA" id="ARBA00023211"/>
    </source>
</evidence>